<dbReference type="PANTHER" id="PTHR10584:SF166">
    <property type="entry name" value="RIBOKINASE"/>
    <property type="match status" value="1"/>
</dbReference>
<dbReference type="EC" id="2.7.1.15" evidence="2 12"/>
<dbReference type="AlphaFoldDB" id="A0A930YVI5"/>
<keyword evidence="10 12" id="KW-0630">Potassium</keyword>
<evidence type="ECO:0000256" key="8">
    <source>
        <dbReference type="ARBA" id="ARBA00022840"/>
    </source>
</evidence>
<feature type="binding site" evidence="12">
    <location>
        <position position="281"/>
    </location>
    <ligand>
        <name>K(+)</name>
        <dbReference type="ChEBI" id="CHEBI:29103"/>
    </ligand>
</feature>
<comment type="caution">
    <text evidence="12">Lacks conserved residue(s) required for the propagation of feature annotation.</text>
</comment>
<keyword evidence="9 12" id="KW-0460">Magnesium</keyword>
<dbReference type="Gene3D" id="3.40.1190.20">
    <property type="match status" value="1"/>
</dbReference>
<keyword evidence="8 12" id="KW-0067">ATP-binding</keyword>
<comment type="cofactor">
    <cofactor evidence="12">
        <name>Mg(2+)</name>
        <dbReference type="ChEBI" id="CHEBI:18420"/>
    </cofactor>
    <text evidence="12">Requires a divalent cation, most likely magnesium in vivo, as an electrophilic catalyst to aid phosphoryl group transfer. It is the chelate of the metal and the nucleotide that is the actual substrate.</text>
</comment>
<dbReference type="EMBL" id="JADKYY010000005">
    <property type="protein sequence ID" value="MBF5027162.1"/>
    <property type="molecule type" value="Genomic_DNA"/>
</dbReference>
<evidence type="ECO:0000259" key="13">
    <source>
        <dbReference type="Pfam" id="PF00294"/>
    </source>
</evidence>
<keyword evidence="11 12" id="KW-0119">Carbohydrate metabolism</keyword>
<dbReference type="RefSeq" id="WP_194739094.1">
    <property type="nucleotide sequence ID" value="NZ_JADKYY010000005.1"/>
</dbReference>
<evidence type="ECO:0000256" key="7">
    <source>
        <dbReference type="ARBA" id="ARBA00022777"/>
    </source>
</evidence>
<gene>
    <name evidence="12" type="primary">rbsK</name>
    <name evidence="14" type="ORF">IC612_05050</name>
</gene>
<feature type="binding site" evidence="12">
    <location>
        <position position="283"/>
    </location>
    <ligand>
        <name>K(+)</name>
        <dbReference type="ChEBI" id="CHEBI:29103"/>
    </ligand>
</feature>
<feature type="binding site" evidence="12">
    <location>
        <position position="244"/>
    </location>
    <ligand>
        <name>K(+)</name>
        <dbReference type="ChEBI" id="CHEBI:29103"/>
    </ligand>
</feature>
<comment type="catalytic activity">
    <reaction evidence="12">
        <text>D-ribose + ATP = D-ribose 5-phosphate + ADP + H(+)</text>
        <dbReference type="Rhea" id="RHEA:13697"/>
        <dbReference type="ChEBI" id="CHEBI:15378"/>
        <dbReference type="ChEBI" id="CHEBI:30616"/>
        <dbReference type="ChEBI" id="CHEBI:47013"/>
        <dbReference type="ChEBI" id="CHEBI:78346"/>
        <dbReference type="ChEBI" id="CHEBI:456216"/>
        <dbReference type="EC" id="2.7.1.15"/>
    </reaction>
</comment>
<dbReference type="SUPFAM" id="SSF53613">
    <property type="entry name" value="Ribokinase-like"/>
    <property type="match status" value="1"/>
</dbReference>
<comment type="function">
    <text evidence="12">Catalyzes the phosphorylation of ribose at O-5 in a reaction requiring ATP and magnesium. The resulting D-ribose-5-phosphate can then be used either for sythesis of nucleotides, histidine, and tryptophan, or as a component of the pentose phosphate pathway.</text>
</comment>
<dbReference type="HAMAP" id="MF_01987">
    <property type="entry name" value="Ribokinase"/>
    <property type="match status" value="1"/>
</dbReference>
<feature type="binding site" evidence="12">
    <location>
        <position position="145"/>
    </location>
    <ligand>
        <name>substrate</name>
    </ligand>
</feature>
<accession>A0A930YVI5</accession>
<dbReference type="InterPro" id="IPR011611">
    <property type="entry name" value="PfkB_dom"/>
</dbReference>
<feature type="binding site" evidence="12">
    <location>
        <position position="248"/>
    </location>
    <ligand>
        <name>substrate</name>
    </ligand>
</feature>
<protein>
    <recommendedName>
        <fullName evidence="3 12">Ribokinase</fullName>
        <shortName evidence="12">RK</shortName>
        <ecNumber evidence="2 12">2.7.1.15</ecNumber>
    </recommendedName>
</protein>
<dbReference type="PROSITE" id="PS00583">
    <property type="entry name" value="PFKB_KINASES_1"/>
    <property type="match status" value="1"/>
</dbReference>
<comment type="activity regulation">
    <text evidence="12">Activated by a monovalent cation that binds near, but not in, the active site. The most likely occupant of the site in vivo is potassium. Ion binding induces a conformational change that may alter substrate affinity.</text>
</comment>
<dbReference type="CDD" id="cd01174">
    <property type="entry name" value="ribokinase"/>
    <property type="match status" value="1"/>
</dbReference>
<comment type="similarity">
    <text evidence="1">Belongs to the carbohydrate kinase pfkB family.</text>
</comment>
<evidence type="ECO:0000256" key="10">
    <source>
        <dbReference type="ARBA" id="ARBA00022958"/>
    </source>
</evidence>
<comment type="subunit">
    <text evidence="12">Homodimer.</text>
</comment>
<reference evidence="14" key="1">
    <citation type="submission" date="2020-11" db="EMBL/GenBank/DDBJ databases">
        <title>Genome seq and assembly of Planobacterium sp.</title>
        <authorList>
            <person name="Chhetri G."/>
        </authorList>
    </citation>
    <scope>NUCLEOTIDE SEQUENCE</scope>
    <source>
        <strain evidence="14">GCR5</strain>
    </source>
</reference>
<dbReference type="InterPro" id="IPR002139">
    <property type="entry name" value="Ribo/fructo_kinase"/>
</dbReference>
<keyword evidence="5 12" id="KW-0479">Metal-binding</keyword>
<dbReference type="PANTHER" id="PTHR10584">
    <property type="entry name" value="SUGAR KINASE"/>
    <property type="match status" value="1"/>
</dbReference>
<evidence type="ECO:0000256" key="2">
    <source>
        <dbReference type="ARBA" id="ARBA00012035"/>
    </source>
</evidence>
<evidence type="ECO:0000256" key="9">
    <source>
        <dbReference type="ARBA" id="ARBA00022842"/>
    </source>
</evidence>
<dbReference type="GO" id="GO:0019303">
    <property type="term" value="P:D-ribose catabolic process"/>
    <property type="evidence" value="ECO:0007669"/>
    <property type="project" value="UniProtKB-UniRule"/>
</dbReference>
<dbReference type="GO" id="GO:0005524">
    <property type="term" value="F:ATP binding"/>
    <property type="evidence" value="ECO:0007669"/>
    <property type="project" value="UniProtKB-UniRule"/>
</dbReference>
<comment type="caution">
    <text evidence="14">The sequence shown here is derived from an EMBL/GenBank/DDBJ whole genome shotgun (WGS) entry which is preliminary data.</text>
</comment>
<dbReference type="GO" id="GO:0004747">
    <property type="term" value="F:ribokinase activity"/>
    <property type="evidence" value="ECO:0007669"/>
    <property type="project" value="UniProtKB-UniRule"/>
</dbReference>
<keyword evidence="15" id="KW-1185">Reference proteome</keyword>
<dbReference type="InterPro" id="IPR002173">
    <property type="entry name" value="Carboh/pur_kinase_PfkB_CS"/>
</dbReference>
<feature type="binding site" evidence="12">
    <location>
        <begin position="247"/>
        <end position="248"/>
    </location>
    <ligand>
        <name>ATP</name>
        <dbReference type="ChEBI" id="CHEBI:30616"/>
    </ligand>
</feature>
<dbReference type="InterPro" id="IPR011877">
    <property type="entry name" value="Ribokinase"/>
</dbReference>
<evidence type="ECO:0000256" key="5">
    <source>
        <dbReference type="ARBA" id="ARBA00022723"/>
    </source>
</evidence>
<evidence type="ECO:0000313" key="14">
    <source>
        <dbReference type="EMBL" id="MBF5027162.1"/>
    </source>
</evidence>
<comment type="similarity">
    <text evidence="12">Belongs to the carbohydrate kinase PfkB family. Ribokinase subfamily.</text>
</comment>
<evidence type="ECO:0000256" key="1">
    <source>
        <dbReference type="ARBA" id="ARBA00005380"/>
    </source>
</evidence>
<organism evidence="14 15">
    <name type="scientific">Planobacterium oryzisoli</name>
    <dbReference type="NCBI Taxonomy" id="2771435"/>
    <lineage>
        <taxon>Bacteria</taxon>
        <taxon>Pseudomonadati</taxon>
        <taxon>Bacteroidota</taxon>
        <taxon>Flavobacteriia</taxon>
        <taxon>Flavobacteriales</taxon>
        <taxon>Weeksellaceae</taxon>
        <taxon>Chryseobacterium group</taxon>
        <taxon>Chryseobacterium</taxon>
    </lineage>
</organism>
<feature type="active site" description="Proton acceptor" evidence="12">
    <location>
        <position position="248"/>
    </location>
</feature>
<keyword evidence="4 12" id="KW-0808">Transferase</keyword>
<evidence type="ECO:0000313" key="15">
    <source>
        <dbReference type="Proteomes" id="UP000694480"/>
    </source>
</evidence>
<dbReference type="GO" id="GO:0046872">
    <property type="term" value="F:metal ion binding"/>
    <property type="evidence" value="ECO:0007669"/>
    <property type="project" value="UniProtKB-KW"/>
</dbReference>
<dbReference type="GO" id="GO:0005829">
    <property type="term" value="C:cytosol"/>
    <property type="evidence" value="ECO:0007669"/>
    <property type="project" value="TreeGrafter"/>
</dbReference>
<dbReference type="InterPro" id="IPR029056">
    <property type="entry name" value="Ribokinase-like"/>
</dbReference>
<keyword evidence="12" id="KW-0963">Cytoplasm</keyword>
<evidence type="ECO:0000256" key="3">
    <source>
        <dbReference type="ARBA" id="ARBA00016943"/>
    </source>
</evidence>
<keyword evidence="7 12" id="KW-0418">Kinase</keyword>
<dbReference type="PRINTS" id="PR00990">
    <property type="entry name" value="RIBOKINASE"/>
</dbReference>
<proteinExistence type="inferred from homology"/>
<comment type="pathway">
    <text evidence="12">Carbohydrate metabolism; D-ribose degradation; D-ribose 5-phosphate from beta-D-ribopyranose: step 2/2.</text>
</comment>
<sequence>MHISSFSPTIVVVGSCSVDLVLNTQHHPGPGETVMALKSEQFFGGKGANQAVGTARLGAQVYLIGSVGSDRQGKEVLESLKREGVDTTHVHVSPDHATGSAYVSAADGKNAIVVVPAANYDLKTEHIEAAREILQAADLVLLQLEVPMEVVERTVRICKELGKKVGIYAAPAMALSPEVVEYASFIVAKSSELSSVFSLPSSEGLTRMYPNKLFVRDDTNSTTYFTGDEMKYFRNDHSDMLHKMGMGDAFTSGFALAYAHGNSIKDCVKFGNEVSLKVAINRGSQSGLPYLRDLEVKAEGED</sequence>
<keyword evidence="6 12" id="KW-0547">Nucleotide-binding</keyword>
<evidence type="ECO:0000256" key="11">
    <source>
        <dbReference type="ARBA" id="ARBA00023277"/>
    </source>
</evidence>
<name>A0A930YVI5_9FLAO</name>
<evidence type="ECO:0000256" key="4">
    <source>
        <dbReference type="ARBA" id="ARBA00022679"/>
    </source>
</evidence>
<feature type="domain" description="Carbohydrate kinase PfkB" evidence="13">
    <location>
        <begin position="9"/>
        <end position="289"/>
    </location>
</feature>
<evidence type="ECO:0000256" key="6">
    <source>
        <dbReference type="ARBA" id="ARBA00022741"/>
    </source>
</evidence>
<evidence type="ECO:0000256" key="12">
    <source>
        <dbReference type="HAMAP-Rule" id="MF_01987"/>
    </source>
</evidence>
<dbReference type="Proteomes" id="UP000694480">
    <property type="component" value="Unassembled WGS sequence"/>
</dbReference>
<comment type="subcellular location">
    <subcellularLocation>
        <location evidence="12">Cytoplasm</location>
    </subcellularLocation>
</comment>
<dbReference type="Pfam" id="PF00294">
    <property type="entry name" value="PfkB"/>
    <property type="match status" value="1"/>
</dbReference>
<feature type="binding site" evidence="12">
    <location>
        <begin position="45"/>
        <end position="49"/>
    </location>
    <ligand>
        <name>substrate</name>
    </ligand>
</feature>
<feature type="binding site" evidence="12">
    <location>
        <position position="272"/>
    </location>
    <ligand>
        <name>ATP</name>
        <dbReference type="ChEBI" id="CHEBI:30616"/>
    </ligand>
</feature>
<feature type="binding site" evidence="12">
    <location>
        <begin position="17"/>
        <end position="19"/>
    </location>
    <ligand>
        <name>substrate</name>
    </ligand>
</feature>
<feature type="binding site" evidence="12">
    <location>
        <position position="278"/>
    </location>
    <ligand>
        <name>K(+)</name>
        <dbReference type="ChEBI" id="CHEBI:29103"/>
    </ligand>
</feature>